<comment type="caution">
    <text evidence="1">The sequence shown here is derived from an EMBL/GenBank/DDBJ whole genome shotgun (WGS) entry which is preliminary data.</text>
</comment>
<evidence type="ECO:0000313" key="1">
    <source>
        <dbReference type="EMBL" id="SIT48203.1"/>
    </source>
</evidence>
<dbReference type="PROSITE" id="PS51257">
    <property type="entry name" value="PROKAR_LIPOPROTEIN"/>
    <property type="match status" value="1"/>
</dbReference>
<keyword evidence="2" id="KW-1185">Reference proteome</keyword>
<dbReference type="RefSeq" id="WP_087737889.1">
    <property type="nucleotide sequence ID" value="NZ_CYGY02000063.1"/>
</dbReference>
<proteinExistence type="predicted"/>
<dbReference type="AlphaFoldDB" id="A0A1N7SLB2"/>
<organism evidence="1 2">
    <name type="scientific">Paraburkholderia piptadeniae</name>
    <dbReference type="NCBI Taxonomy" id="1701573"/>
    <lineage>
        <taxon>Bacteria</taxon>
        <taxon>Pseudomonadati</taxon>
        <taxon>Pseudomonadota</taxon>
        <taxon>Betaproteobacteria</taxon>
        <taxon>Burkholderiales</taxon>
        <taxon>Burkholderiaceae</taxon>
        <taxon>Paraburkholderia</taxon>
    </lineage>
</organism>
<sequence length="270" mass="29097">MKKLCAVICGGIVLSGCSWFSHREQASSGIDGLNRTVWAVTDTPHVGTIVKLDIHQDGTASIMKSSDVVVDYVSSSKITERVSDTDKVIDLTGDKGVNLAINLLQLATNFAVTNVSADATTTSSAHFSFKSVHVDQAQTSEGLQRLVQNIDDGTYLLQKARDLFANINDEVRAYREDRTVLRTYYIVAKVFNVGALDIVTSGRNTKSIVLSCTFFTKSCGTLGGHSNATDKQLESGAKPFFVVLVPFYQNAGGTLFLDQNASKTVKAVTG</sequence>
<protein>
    <recommendedName>
        <fullName evidence="3">Lipoprotein</fullName>
    </recommendedName>
</protein>
<name>A0A1N7SLB2_9BURK</name>
<dbReference type="EMBL" id="CYGY02000063">
    <property type="protein sequence ID" value="SIT48203.1"/>
    <property type="molecule type" value="Genomic_DNA"/>
</dbReference>
<evidence type="ECO:0008006" key="3">
    <source>
        <dbReference type="Google" id="ProtNLM"/>
    </source>
</evidence>
<dbReference type="Proteomes" id="UP000195569">
    <property type="component" value="Unassembled WGS sequence"/>
</dbReference>
<accession>A0A1N7SLB2</accession>
<reference evidence="1" key="1">
    <citation type="submission" date="2016-12" db="EMBL/GenBank/DDBJ databases">
        <authorList>
            <person name="Moulin L."/>
        </authorList>
    </citation>
    <scope>NUCLEOTIDE SEQUENCE [LARGE SCALE GENOMIC DNA]</scope>
    <source>
        <strain evidence="1">STM 7183</strain>
    </source>
</reference>
<evidence type="ECO:0000313" key="2">
    <source>
        <dbReference type="Proteomes" id="UP000195569"/>
    </source>
</evidence>
<gene>
    <name evidence="1" type="ORF">BN2476_630050</name>
</gene>